<dbReference type="Proteomes" id="UP000001887">
    <property type="component" value="Chromosome"/>
</dbReference>
<dbReference type="Pfam" id="PF04377">
    <property type="entry name" value="ATE_C"/>
    <property type="match status" value="1"/>
</dbReference>
<dbReference type="GO" id="GO:0005737">
    <property type="term" value="C:cytoplasm"/>
    <property type="evidence" value="ECO:0007669"/>
    <property type="project" value="UniProtKB-SubCell"/>
</dbReference>
<evidence type="ECO:0000256" key="3">
    <source>
        <dbReference type="ARBA" id="ARBA00023315"/>
    </source>
</evidence>
<keyword evidence="3 4" id="KW-0012">Acyltransferase</keyword>
<name>D2R6N4_PIRSD</name>
<dbReference type="InterPro" id="IPR007471">
    <property type="entry name" value="N-end_Aminoacyl_Trfase_N"/>
</dbReference>
<comment type="similarity">
    <text evidence="4">Belongs to the R-transferase family. Bpt subfamily.</text>
</comment>
<comment type="catalytic activity">
    <reaction evidence="4">
        <text>N-terminal L-aspartyl-[protein] + L-leucyl-tRNA(Leu) = N-terminal L-leucyl-L-aspartyl-[protein] + tRNA(Leu) + H(+)</text>
        <dbReference type="Rhea" id="RHEA:50420"/>
        <dbReference type="Rhea" id="RHEA-COMP:9613"/>
        <dbReference type="Rhea" id="RHEA-COMP:9622"/>
        <dbReference type="Rhea" id="RHEA-COMP:12669"/>
        <dbReference type="Rhea" id="RHEA-COMP:12674"/>
        <dbReference type="ChEBI" id="CHEBI:15378"/>
        <dbReference type="ChEBI" id="CHEBI:64720"/>
        <dbReference type="ChEBI" id="CHEBI:78442"/>
        <dbReference type="ChEBI" id="CHEBI:78494"/>
        <dbReference type="ChEBI" id="CHEBI:133042"/>
        <dbReference type="EC" id="2.3.2.29"/>
    </reaction>
</comment>
<proteinExistence type="inferred from homology"/>
<dbReference type="OrthoDB" id="9782022at2"/>
<dbReference type="PIRSF" id="PIRSF037208">
    <property type="entry name" value="ATE_pro_prd"/>
    <property type="match status" value="1"/>
</dbReference>
<dbReference type="SUPFAM" id="SSF55729">
    <property type="entry name" value="Acyl-CoA N-acyltransferases (Nat)"/>
    <property type="match status" value="1"/>
</dbReference>
<dbReference type="HAMAP" id="MF_00689">
    <property type="entry name" value="Bpt"/>
    <property type="match status" value="1"/>
</dbReference>
<comment type="catalytic activity">
    <reaction evidence="4">
        <text>N-terminal L-glutamyl-[protein] + L-leucyl-tRNA(Leu) = N-terminal L-leucyl-L-glutamyl-[protein] + tRNA(Leu) + H(+)</text>
        <dbReference type="Rhea" id="RHEA:50412"/>
        <dbReference type="Rhea" id="RHEA-COMP:9613"/>
        <dbReference type="Rhea" id="RHEA-COMP:9622"/>
        <dbReference type="Rhea" id="RHEA-COMP:12664"/>
        <dbReference type="Rhea" id="RHEA-COMP:12668"/>
        <dbReference type="ChEBI" id="CHEBI:15378"/>
        <dbReference type="ChEBI" id="CHEBI:64721"/>
        <dbReference type="ChEBI" id="CHEBI:78442"/>
        <dbReference type="ChEBI" id="CHEBI:78494"/>
        <dbReference type="ChEBI" id="CHEBI:133041"/>
        <dbReference type="EC" id="2.3.2.29"/>
    </reaction>
</comment>
<dbReference type="InterPro" id="IPR017138">
    <property type="entry name" value="Asp_Glu_LeuTrfase"/>
</dbReference>
<dbReference type="GO" id="GO:0008914">
    <property type="term" value="F:leucyl-tRNA--protein transferase activity"/>
    <property type="evidence" value="ECO:0007669"/>
    <property type="project" value="UniProtKB-UniRule"/>
</dbReference>
<dbReference type="KEGG" id="psl:Psta_2665"/>
<dbReference type="GO" id="GO:0004057">
    <property type="term" value="F:arginyl-tRNA--protein transferase activity"/>
    <property type="evidence" value="ECO:0007669"/>
    <property type="project" value="InterPro"/>
</dbReference>
<reference evidence="7 8" key="1">
    <citation type="journal article" date="2009" name="Stand. Genomic Sci.">
        <title>Complete genome sequence of Pirellula staleyi type strain (ATCC 27377).</title>
        <authorList>
            <person name="Clum A."/>
            <person name="Tindall B.J."/>
            <person name="Sikorski J."/>
            <person name="Ivanova N."/>
            <person name="Mavrommatis K."/>
            <person name="Lucas S."/>
            <person name="Glavina del Rio T."/>
            <person name="Nolan M."/>
            <person name="Chen F."/>
            <person name="Tice H."/>
            <person name="Pitluck S."/>
            <person name="Cheng J.F."/>
            <person name="Chertkov O."/>
            <person name="Brettin T."/>
            <person name="Han C."/>
            <person name="Detter J.C."/>
            <person name="Kuske C."/>
            <person name="Bruce D."/>
            <person name="Goodwin L."/>
            <person name="Ovchinikova G."/>
            <person name="Pati A."/>
            <person name="Mikhailova N."/>
            <person name="Chen A."/>
            <person name="Palaniappan K."/>
            <person name="Land M."/>
            <person name="Hauser L."/>
            <person name="Chang Y.J."/>
            <person name="Jeffries C.D."/>
            <person name="Chain P."/>
            <person name="Rohde M."/>
            <person name="Goker M."/>
            <person name="Bristow J."/>
            <person name="Eisen J.A."/>
            <person name="Markowitz V."/>
            <person name="Hugenholtz P."/>
            <person name="Kyrpides N.C."/>
            <person name="Klenk H.P."/>
            <person name="Lapidus A."/>
        </authorList>
    </citation>
    <scope>NUCLEOTIDE SEQUENCE [LARGE SCALE GENOMIC DNA]</scope>
    <source>
        <strain evidence="8">ATCC 27377 / DSM 6068 / ICPB 4128</strain>
    </source>
</reference>
<keyword evidence="8" id="KW-1185">Reference proteome</keyword>
<feature type="domain" description="N-end rule aminoacyl transferase C-terminal" evidence="6">
    <location>
        <begin position="118"/>
        <end position="237"/>
    </location>
</feature>
<dbReference type="PANTHER" id="PTHR21367">
    <property type="entry name" value="ARGININE-TRNA-PROTEIN TRANSFERASE 1"/>
    <property type="match status" value="1"/>
</dbReference>
<sequence length="247" mass="28203">MTRGEDGSEEEETSPVEFLAYDEPSDCPYLPGLVARMPLRMQLRRLSHAEFDERLAAGDRRTGPMLYKPDCPACQACEPIRIVAADYRPNATQRRLLRRGSELITMQVQPAVIDDQRVELFNLHRELRSLTAGESHLDAEGYESFLTLSCCDTREIAYYLDETLVGIAIIDVGASAISAVYTFYDPRVKEVSLGTYSVLQEIALCTTLGKKWLYLGYYVSQSEHMRYKGNYLPHERLIGGEWREFRK</sequence>
<dbReference type="Pfam" id="PF04376">
    <property type="entry name" value="ATE_N"/>
    <property type="match status" value="1"/>
</dbReference>
<dbReference type="NCBIfam" id="NF002346">
    <property type="entry name" value="PRK01305.2-3"/>
    <property type="match status" value="1"/>
</dbReference>
<evidence type="ECO:0000313" key="8">
    <source>
        <dbReference type="Proteomes" id="UP000001887"/>
    </source>
</evidence>
<keyword evidence="1 4" id="KW-0963">Cytoplasm</keyword>
<comment type="function">
    <text evidence="4">Functions in the N-end rule pathway of protein degradation where it conjugates Leu from its aminoacyl-tRNA to the N-termini of proteins containing an N-terminal aspartate or glutamate.</text>
</comment>
<dbReference type="InterPro" id="IPR007472">
    <property type="entry name" value="N-end_Aminoacyl_Trfase_C"/>
</dbReference>
<dbReference type="AlphaFoldDB" id="D2R6N4"/>
<evidence type="ECO:0000256" key="4">
    <source>
        <dbReference type="HAMAP-Rule" id="MF_00689"/>
    </source>
</evidence>
<evidence type="ECO:0000313" key="7">
    <source>
        <dbReference type="EMBL" id="ADB17334.1"/>
    </source>
</evidence>
<dbReference type="EMBL" id="CP001848">
    <property type="protein sequence ID" value="ADB17334.1"/>
    <property type="molecule type" value="Genomic_DNA"/>
</dbReference>
<dbReference type="eggNOG" id="COG2935">
    <property type="taxonomic scope" value="Bacteria"/>
</dbReference>
<dbReference type="GO" id="GO:0071596">
    <property type="term" value="P:ubiquitin-dependent protein catabolic process via the N-end rule pathway"/>
    <property type="evidence" value="ECO:0007669"/>
    <property type="project" value="InterPro"/>
</dbReference>
<protein>
    <recommendedName>
        <fullName evidence="4">Aspartate/glutamate leucyltransferase</fullName>
        <ecNumber evidence="4">2.3.2.29</ecNumber>
    </recommendedName>
</protein>
<feature type="domain" description="N-end aminoacyl transferase N-terminal" evidence="5">
    <location>
        <begin position="25"/>
        <end position="95"/>
    </location>
</feature>
<organism evidence="7 8">
    <name type="scientific">Pirellula staleyi (strain ATCC 27377 / DSM 6068 / ICPB 4128)</name>
    <name type="common">Pirella staleyi</name>
    <dbReference type="NCBI Taxonomy" id="530564"/>
    <lineage>
        <taxon>Bacteria</taxon>
        <taxon>Pseudomonadati</taxon>
        <taxon>Planctomycetota</taxon>
        <taxon>Planctomycetia</taxon>
        <taxon>Pirellulales</taxon>
        <taxon>Pirellulaceae</taxon>
        <taxon>Pirellula</taxon>
    </lineage>
</organism>
<evidence type="ECO:0000256" key="1">
    <source>
        <dbReference type="ARBA" id="ARBA00022490"/>
    </source>
</evidence>
<keyword evidence="2 4" id="KW-0808">Transferase</keyword>
<evidence type="ECO:0000259" key="5">
    <source>
        <dbReference type="Pfam" id="PF04376"/>
    </source>
</evidence>
<dbReference type="PANTHER" id="PTHR21367:SF1">
    <property type="entry name" value="ARGINYL-TRNA--PROTEIN TRANSFERASE 1"/>
    <property type="match status" value="1"/>
</dbReference>
<dbReference type="STRING" id="530564.Psta_2665"/>
<evidence type="ECO:0000256" key="2">
    <source>
        <dbReference type="ARBA" id="ARBA00022679"/>
    </source>
</evidence>
<evidence type="ECO:0000259" key="6">
    <source>
        <dbReference type="Pfam" id="PF04377"/>
    </source>
</evidence>
<dbReference type="EC" id="2.3.2.29" evidence="4"/>
<dbReference type="HOGENOM" id="CLU_077607_0_0_0"/>
<dbReference type="InterPro" id="IPR030700">
    <property type="entry name" value="N-end_Aminoacyl_Trfase"/>
</dbReference>
<dbReference type="InterPro" id="IPR016181">
    <property type="entry name" value="Acyl_CoA_acyltransferase"/>
</dbReference>
<gene>
    <name evidence="4" type="primary">bpt</name>
    <name evidence="7" type="ordered locus">Psta_2665</name>
</gene>
<comment type="subcellular location">
    <subcellularLocation>
        <location evidence="4">Cytoplasm</location>
    </subcellularLocation>
</comment>
<accession>D2R6N4</accession>